<evidence type="ECO:0000313" key="3">
    <source>
        <dbReference type="EMBL" id="ACT95238.1"/>
    </source>
</evidence>
<dbReference type="HOGENOM" id="CLU_009583_11_2_10"/>
<dbReference type="SUPFAM" id="SSF53756">
    <property type="entry name" value="UDP-Glycosyltransferase/glycogen phosphorylase"/>
    <property type="match status" value="1"/>
</dbReference>
<dbReference type="OrthoDB" id="9811902at2"/>
<proteinExistence type="predicted"/>
<dbReference type="Gene3D" id="3.40.50.2000">
    <property type="entry name" value="Glycogen Phosphorylase B"/>
    <property type="match status" value="2"/>
</dbReference>
<dbReference type="Pfam" id="PF13579">
    <property type="entry name" value="Glyco_trans_4_4"/>
    <property type="match status" value="1"/>
</dbReference>
<organism evidence="3 4">
    <name type="scientific">Dyadobacter fermentans (strain ATCC 700827 / DSM 18053 / CIP 107007 / KCTC 52180 / NS114)</name>
    <dbReference type="NCBI Taxonomy" id="471854"/>
    <lineage>
        <taxon>Bacteria</taxon>
        <taxon>Pseudomonadati</taxon>
        <taxon>Bacteroidota</taxon>
        <taxon>Cytophagia</taxon>
        <taxon>Cytophagales</taxon>
        <taxon>Spirosomataceae</taxon>
        <taxon>Dyadobacter</taxon>
    </lineage>
</organism>
<sequence>MHILLIHQYFLEDNAGGGSRWNEMARIWAEEGHAVTVIAGDIHYMHETGAGVRRERFAVGVNGDGVTVIRCKLPRNYHIGLRGRYWGYVFFAMAAVYAGLRRAVSVYDCIIATSPPLFAGIPGLILSKWKRIPFVFEIRDLWPESAVEMGIVKNRMLIRLAVLFEKYLYRTAARIIVLTPAFREKLILTKGVEREKIVLIPNAADFRWSEQALASSAPVALRAKLGLEKKFVIIYVGAHGLANDLIQLLHAAALLRDTDAHFLMVGDGMQKQMLMDKVAALGLHNVSFLDPVPKEEIFHYIIMADAGVAVLKKAEVFKTIYSNKTFDYLSCKKPVLMAIDGISRILIEQAAAGLFAEPGNAANFADKVRVYMNDRALLRKHGENGYDFVRRNFDRGVLAKDLLKGLQKMRVSNCKTDRFVS</sequence>
<dbReference type="Pfam" id="PF00534">
    <property type="entry name" value="Glycos_transf_1"/>
    <property type="match status" value="1"/>
</dbReference>
<dbReference type="GO" id="GO:0016758">
    <property type="term" value="F:hexosyltransferase activity"/>
    <property type="evidence" value="ECO:0007669"/>
    <property type="project" value="TreeGrafter"/>
</dbReference>
<gene>
    <name evidence="3" type="ordered locus">Dfer_4035</name>
</gene>
<dbReference type="EMBL" id="CP001619">
    <property type="protein sequence ID" value="ACT95238.1"/>
    <property type="molecule type" value="Genomic_DNA"/>
</dbReference>
<feature type="domain" description="Glycosyltransferase subfamily 4-like N-terminal" evidence="2">
    <location>
        <begin position="16"/>
        <end position="202"/>
    </location>
</feature>
<keyword evidence="4" id="KW-1185">Reference proteome</keyword>
<dbReference type="InterPro" id="IPR001296">
    <property type="entry name" value="Glyco_trans_1"/>
</dbReference>
<evidence type="ECO:0000313" key="4">
    <source>
        <dbReference type="Proteomes" id="UP000002011"/>
    </source>
</evidence>
<dbReference type="eggNOG" id="COG0438">
    <property type="taxonomic scope" value="Bacteria"/>
</dbReference>
<dbReference type="KEGG" id="dfe:Dfer_4035"/>
<accession>C6VZ32</accession>
<dbReference type="STRING" id="471854.Dfer_4035"/>
<name>C6VZ32_DYAFD</name>
<evidence type="ECO:0000259" key="1">
    <source>
        <dbReference type="Pfam" id="PF00534"/>
    </source>
</evidence>
<dbReference type="InterPro" id="IPR050194">
    <property type="entry name" value="Glycosyltransferase_grp1"/>
</dbReference>
<dbReference type="CDD" id="cd03794">
    <property type="entry name" value="GT4_WbuB-like"/>
    <property type="match status" value="1"/>
</dbReference>
<dbReference type="CAZy" id="GT4">
    <property type="family name" value="Glycosyltransferase Family 4"/>
</dbReference>
<dbReference type="Proteomes" id="UP000002011">
    <property type="component" value="Chromosome"/>
</dbReference>
<keyword evidence="3" id="KW-0808">Transferase</keyword>
<dbReference type="PANTHER" id="PTHR45947:SF3">
    <property type="entry name" value="SULFOQUINOVOSYL TRANSFERASE SQD2"/>
    <property type="match status" value="1"/>
</dbReference>
<dbReference type="InterPro" id="IPR028098">
    <property type="entry name" value="Glyco_trans_4-like_N"/>
</dbReference>
<dbReference type="AlphaFoldDB" id="C6VZ32"/>
<dbReference type="PANTHER" id="PTHR45947">
    <property type="entry name" value="SULFOQUINOVOSYL TRANSFERASE SQD2"/>
    <property type="match status" value="1"/>
</dbReference>
<protein>
    <submittedName>
        <fullName evidence="3">Glycosyl transferase group 1</fullName>
    </submittedName>
</protein>
<reference evidence="3 4" key="1">
    <citation type="journal article" date="2009" name="Stand. Genomic Sci.">
        <title>Complete genome sequence of Dyadobacter fermentans type strain (NS114).</title>
        <authorList>
            <person name="Lang E."/>
            <person name="Lapidus A."/>
            <person name="Chertkov O."/>
            <person name="Brettin T."/>
            <person name="Detter J.C."/>
            <person name="Han C."/>
            <person name="Copeland A."/>
            <person name="Glavina Del Rio T."/>
            <person name="Nolan M."/>
            <person name="Chen F."/>
            <person name="Lucas S."/>
            <person name="Tice H."/>
            <person name="Cheng J.F."/>
            <person name="Land M."/>
            <person name="Hauser L."/>
            <person name="Chang Y.J."/>
            <person name="Jeffries C.D."/>
            <person name="Kopitz M."/>
            <person name="Bruce D."/>
            <person name="Goodwin L."/>
            <person name="Pitluck S."/>
            <person name="Ovchinnikova G."/>
            <person name="Pati A."/>
            <person name="Ivanova N."/>
            <person name="Mavrommatis K."/>
            <person name="Chen A."/>
            <person name="Palaniappan K."/>
            <person name="Chain P."/>
            <person name="Bristow J."/>
            <person name="Eisen J.A."/>
            <person name="Markowitz V."/>
            <person name="Hugenholtz P."/>
            <person name="Goker M."/>
            <person name="Rohde M."/>
            <person name="Kyrpides N.C."/>
            <person name="Klenk H.P."/>
        </authorList>
    </citation>
    <scope>NUCLEOTIDE SEQUENCE [LARGE SCALE GENOMIC DNA]</scope>
    <source>
        <strain evidence="4">ATCC 700827 / DSM 18053 / CIP 107007 / KCTC 52180 / NS114</strain>
    </source>
</reference>
<feature type="domain" description="Glycosyl transferase family 1" evidence="1">
    <location>
        <begin position="222"/>
        <end position="387"/>
    </location>
</feature>
<evidence type="ECO:0000259" key="2">
    <source>
        <dbReference type="Pfam" id="PF13579"/>
    </source>
</evidence>